<evidence type="ECO:0000313" key="3">
    <source>
        <dbReference type="EMBL" id="RDG36386.1"/>
    </source>
</evidence>
<dbReference type="Proteomes" id="UP000253741">
    <property type="component" value="Unassembled WGS sequence"/>
</dbReference>
<feature type="region of interest" description="Disordered" evidence="1">
    <location>
        <begin position="62"/>
        <end position="81"/>
    </location>
</feature>
<protein>
    <submittedName>
        <fullName evidence="3">HNH endonuclease</fullName>
    </submittedName>
</protein>
<dbReference type="AlphaFoldDB" id="A0A370B9I1"/>
<gene>
    <name evidence="3" type="ORF">DVH02_20255</name>
</gene>
<dbReference type="EMBL" id="QQNA01000159">
    <property type="protein sequence ID" value="RDG36386.1"/>
    <property type="molecule type" value="Genomic_DNA"/>
</dbReference>
<dbReference type="OrthoDB" id="9802640at2"/>
<evidence type="ECO:0000259" key="2">
    <source>
        <dbReference type="Pfam" id="PF01844"/>
    </source>
</evidence>
<keyword evidence="4" id="KW-1185">Reference proteome</keyword>
<evidence type="ECO:0000313" key="4">
    <source>
        <dbReference type="Proteomes" id="UP000253741"/>
    </source>
</evidence>
<name>A0A370B9I1_9ACTN</name>
<dbReference type="Pfam" id="PF01844">
    <property type="entry name" value="HNH"/>
    <property type="match status" value="1"/>
</dbReference>
<comment type="caution">
    <text evidence="3">The sequence shown here is derived from an EMBL/GenBank/DDBJ whole genome shotgun (WGS) entry which is preliminary data.</text>
</comment>
<feature type="domain" description="HNH" evidence="2">
    <location>
        <begin position="170"/>
        <end position="223"/>
    </location>
</feature>
<dbReference type="GO" id="GO:0004519">
    <property type="term" value="F:endonuclease activity"/>
    <property type="evidence" value="ECO:0007669"/>
    <property type="project" value="UniProtKB-KW"/>
</dbReference>
<sequence>MRSPNWTRDELVLACALVVKNGWRELREGDQAVHELSDLLRSLPLHSGVANQLPEYRSVGSVSHKTTDLATNHPKHGGGRTKGGRLDLIVIKDFIDDESRMLRSAQAIRDGIGSGELSKIREQPDEIAEDGTTAREGRLLARWALSRERNPKLRSSKIKAARKLGLPIQCEVCDFNFGQTYGEMGDDFIEVHHVLPLHISGPCETRLADLAFLCSNCHRMCHRSYRGESWRTPAAVRVEIAEALKAAEDT</sequence>
<keyword evidence="3" id="KW-0255">Endonuclease</keyword>
<reference evidence="3 4" key="1">
    <citation type="submission" date="2018-07" db="EMBL/GenBank/DDBJ databases">
        <title>Streptomyces species from bats.</title>
        <authorList>
            <person name="Dunlap C."/>
        </authorList>
    </citation>
    <scope>NUCLEOTIDE SEQUENCE [LARGE SCALE GENOMIC DNA]</scope>
    <source>
        <strain evidence="3 4">AC230</strain>
    </source>
</reference>
<dbReference type="CDD" id="cd00085">
    <property type="entry name" value="HNHc"/>
    <property type="match status" value="1"/>
</dbReference>
<accession>A0A370B9I1</accession>
<keyword evidence="3" id="KW-0378">Hydrolase</keyword>
<dbReference type="InterPro" id="IPR002711">
    <property type="entry name" value="HNH"/>
</dbReference>
<dbReference type="RefSeq" id="WP_114625250.1">
    <property type="nucleotide sequence ID" value="NZ_QQNA01000159.1"/>
</dbReference>
<keyword evidence="3" id="KW-0540">Nuclease</keyword>
<proteinExistence type="predicted"/>
<dbReference type="InterPro" id="IPR003615">
    <property type="entry name" value="HNH_nuc"/>
</dbReference>
<dbReference type="GO" id="GO:0008270">
    <property type="term" value="F:zinc ion binding"/>
    <property type="evidence" value="ECO:0007669"/>
    <property type="project" value="InterPro"/>
</dbReference>
<dbReference type="GO" id="GO:0003676">
    <property type="term" value="F:nucleic acid binding"/>
    <property type="evidence" value="ECO:0007669"/>
    <property type="project" value="InterPro"/>
</dbReference>
<evidence type="ECO:0000256" key="1">
    <source>
        <dbReference type="SAM" id="MobiDB-lite"/>
    </source>
</evidence>
<organism evidence="3 4">
    <name type="scientific">Streptomyces corynorhini</name>
    <dbReference type="NCBI Taxonomy" id="2282652"/>
    <lineage>
        <taxon>Bacteria</taxon>
        <taxon>Bacillati</taxon>
        <taxon>Actinomycetota</taxon>
        <taxon>Actinomycetes</taxon>
        <taxon>Kitasatosporales</taxon>
        <taxon>Streptomycetaceae</taxon>
        <taxon>Streptomyces</taxon>
    </lineage>
</organism>